<reference evidence="9 10" key="1">
    <citation type="journal article" date="2022" name="Allergy">
        <title>Genome assembly and annotation of Periplaneta americana reveal a comprehensive cockroach allergen profile.</title>
        <authorList>
            <person name="Wang L."/>
            <person name="Xiong Q."/>
            <person name="Saelim N."/>
            <person name="Wang L."/>
            <person name="Nong W."/>
            <person name="Wan A.T."/>
            <person name="Shi M."/>
            <person name="Liu X."/>
            <person name="Cao Q."/>
            <person name="Hui J.H.L."/>
            <person name="Sookrung N."/>
            <person name="Leung T.F."/>
            <person name="Tungtrongchitr A."/>
            <person name="Tsui S.K.W."/>
        </authorList>
    </citation>
    <scope>NUCLEOTIDE SEQUENCE [LARGE SCALE GENOMIC DNA]</scope>
    <source>
        <strain evidence="9">PWHHKU_190912</strain>
    </source>
</reference>
<evidence type="ECO:0000256" key="4">
    <source>
        <dbReference type="ARBA" id="ARBA00022723"/>
    </source>
</evidence>
<evidence type="ECO:0000256" key="2">
    <source>
        <dbReference type="ARBA" id="ARBA00010617"/>
    </source>
</evidence>
<evidence type="ECO:0000256" key="3">
    <source>
        <dbReference type="ARBA" id="ARBA00022617"/>
    </source>
</evidence>
<dbReference type="Pfam" id="PF00067">
    <property type="entry name" value="p450"/>
    <property type="match status" value="2"/>
</dbReference>
<keyword evidence="7 8" id="KW-0503">Monooxygenase</keyword>
<evidence type="ECO:0000313" key="9">
    <source>
        <dbReference type="EMBL" id="KAJ4434895.1"/>
    </source>
</evidence>
<dbReference type="PROSITE" id="PS00086">
    <property type="entry name" value="CYTOCHROME_P450"/>
    <property type="match status" value="1"/>
</dbReference>
<dbReference type="Gene3D" id="1.10.630.10">
    <property type="entry name" value="Cytochrome P450"/>
    <property type="match status" value="2"/>
</dbReference>
<proteinExistence type="inferred from homology"/>
<keyword evidence="6 8" id="KW-0408">Iron</keyword>
<keyword evidence="5 8" id="KW-0560">Oxidoreductase</keyword>
<evidence type="ECO:0000256" key="1">
    <source>
        <dbReference type="ARBA" id="ARBA00001971"/>
    </source>
</evidence>
<dbReference type="PANTHER" id="PTHR24279">
    <property type="entry name" value="CYTOCHROME P450"/>
    <property type="match status" value="1"/>
</dbReference>
<dbReference type="InterPro" id="IPR001128">
    <property type="entry name" value="Cyt_P450"/>
</dbReference>
<keyword evidence="3 8" id="KW-0349">Heme</keyword>
<comment type="similarity">
    <text evidence="2 8">Belongs to the cytochrome P450 family.</text>
</comment>
<dbReference type="InterPro" id="IPR036396">
    <property type="entry name" value="Cyt_P450_sf"/>
</dbReference>
<sequence length="367" mass="42536">MISVKVITTSTSYTAVAAMNMLSKNQDKQEKLFEEVQRVLPNKRDPLTSEKLNELKYLKACMKETMRRQTAGRFTTNFLTSVHRGYMLDSPMTHRQRKRTRGELFTQYVTNVEVESISPIAGGNQRTLVKDLVLANYRVPKGTSIIMPGLLLSRMDKHFPQANKFIPERWLKGEPESKMKLHAFVTLPFGFGPRMCIGRRFAELEIETLLAKETVRSGPYLDMLENFSEPQLQQENNMSIVFQQDSAPPHWATDVRYYLDETFGNNWCGRGGPITWPPNSPDMTTPDFFPWGFVKNYVYAQRPSDIHDFRAKIFSAFEKVTPEMLDHTWEELASRYELSRARNCGHVDVLDKTSILLEYMYKLFNNK</sequence>
<gene>
    <name evidence="9" type="ORF">ANN_23466</name>
</gene>
<name>A0ABQ8SN89_PERAM</name>
<dbReference type="EMBL" id="JAJSOF020000025">
    <property type="protein sequence ID" value="KAJ4434895.1"/>
    <property type="molecule type" value="Genomic_DNA"/>
</dbReference>
<evidence type="ECO:0000256" key="6">
    <source>
        <dbReference type="ARBA" id="ARBA00023004"/>
    </source>
</evidence>
<evidence type="ECO:0000256" key="7">
    <source>
        <dbReference type="ARBA" id="ARBA00023033"/>
    </source>
</evidence>
<keyword evidence="10" id="KW-1185">Reference proteome</keyword>
<organism evidence="9 10">
    <name type="scientific">Periplaneta americana</name>
    <name type="common">American cockroach</name>
    <name type="synonym">Blatta americana</name>
    <dbReference type="NCBI Taxonomy" id="6978"/>
    <lineage>
        <taxon>Eukaryota</taxon>
        <taxon>Metazoa</taxon>
        <taxon>Ecdysozoa</taxon>
        <taxon>Arthropoda</taxon>
        <taxon>Hexapoda</taxon>
        <taxon>Insecta</taxon>
        <taxon>Pterygota</taxon>
        <taxon>Neoptera</taxon>
        <taxon>Polyneoptera</taxon>
        <taxon>Dictyoptera</taxon>
        <taxon>Blattodea</taxon>
        <taxon>Blattoidea</taxon>
        <taxon>Blattidae</taxon>
        <taxon>Blattinae</taxon>
        <taxon>Periplaneta</taxon>
    </lineage>
</organism>
<comment type="caution">
    <text evidence="9">The sequence shown here is derived from an EMBL/GenBank/DDBJ whole genome shotgun (WGS) entry which is preliminary data.</text>
</comment>
<dbReference type="InterPro" id="IPR017972">
    <property type="entry name" value="Cyt_P450_CS"/>
</dbReference>
<evidence type="ECO:0000313" key="10">
    <source>
        <dbReference type="Proteomes" id="UP001148838"/>
    </source>
</evidence>
<keyword evidence="4 8" id="KW-0479">Metal-binding</keyword>
<protein>
    <recommendedName>
        <fullName evidence="11">Cytochrome P450</fullName>
    </recommendedName>
</protein>
<dbReference type="Proteomes" id="UP001148838">
    <property type="component" value="Unassembled WGS sequence"/>
</dbReference>
<dbReference type="InterPro" id="IPR050479">
    <property type="entry name" value="CYP11_CYP27_families"/>
</dbReference>
<accession>A0ABQ8SN89</accession>
<dbReference type="SUPFAM" id="SSF48264">
    <property type="entry name" value="Cytochrome P450"/>
    <property type="match status" value="2"/>
</dbReference>
<evidence type="ECO:0000256" key="8">
    <source>
        <dbReference type="RuleBase" id="RU000461"/>
    </source>
</evidence>
<comment type="cofactor">
    <cofactor evidence="1">
        <name>heme</name>
        <dbReference type="ChEBI" id="CHEBI:30413"/>
    </cofactor>
</comment>
<evidence type="ECO:0008006" key="11">
    <source>
        <dbReference type="Google" id="ProtNLM"/>
    </source>
</evidence>
<evidence type="ECO:0000256" key="5">
    <source>
        <dbReference type="ARBA" id="ARBA00023002"/>
    </source>
</evidence>
<dbReference type="PANTHER" id="PTHR24279:SF120">
    <property type="entry name" value="CYTOCHROME P450"/>
    <property type="match status" value="1"/>
</dbReference>
<dbReference type="PRINTS" id="PR00385">
    <property type="entry name" value="P450"/>
</dbReference>